<evidence type="ECO:0000313" key="10">
    <source>
        <dbReference type="Proteomes" id="UP001497623"/>
    </source>
</evidence>
<dbReference type="PRINTS" id="PR00053">
    <property type="entry name" value="FORKHEAD"/>
</dbReference>
<dbReference type="FunFam" id="1.10.10.10:FF:000016">
    <property type="entry name" value="Forkhead box protein I1"/>
    <property type="match status" value="1"/>
</dbReference>
<dbReference type="InterPro" id="IPR050211">
    <property type="entry name" value="FOX_domain-containing"/>
</dbReference>
<feature type="region of interest" description="Disordered" evidence="7">
    <location>
        <begin position="137"/>
        <end position="165"/>
    </location>
</feature>
<organism evidence="9 10">
    <name type="scientific">Meganyctiphanes norvegica</name>
    <name type="common">Northern krill</name>
    <name type="synonym">Thysanopoda norvegica</name>
    <dbReference type="NCBI Taxonomy" id="48144"/>
    <lineage>
        <taxon>Eukaryota</taxon>
        <taxon>Metazoa</taxon>
        <taxon>Ecdysozoa</taxon>
        <taxon>Arthropoda</taxon>
        <taxon>Crustacea</taxon>
        <taxon>Multicrustacea</taxon>
        <taxon>Malacostraca</taxon>
        <taxon>Eumalacostraca</taxon>
        <taxon>Eucarida</taxon>
        <taxon>Euphausiacea</taxon>
        <taxon>Euphausiidae</taxon>
        <taxon>Meganyctiphanes</taxon>
    </lineage>
</organism>
<dbReference type="PANTHER" id="PTHR11829:SF402">
    <property type="entry name" value="FORK HEAD DOMAIN-CONTAINING PROTEIN FD3-RELATED"/>
    <property type="match status" value="1"/>
</dbReference>
<evidence type="ECO:0000256" key="7">
    <source>
        <dbReference type="SAM" id="MobiDB-lite"/>
    </source>
</evidence>
<dbReference type="CDD" id="cd20048">
    <property type="entry name" value="FH_FOXD4-like"/>
    <property type="match status" value="1"/>
</dbReference>
<comment type="subcellular location">
    <subcellularLocation>
        <location evidence="1 6">Nucleus</location>
    </subcellularLocation>
</comment>
<dbReference type="Proteomes" id="UP001497623">
    <property type="component" value="Unassembled WGS sequence"/>
</dbReference>
<dbReference type="PROSITE" id="PS50039">
    <property type="entry name" value="FORK_HEAD_3"/>
    <property type="match status" value="1"/>
</dbReference>
<proteinExistence type="predicted"/>
<dbReference type="EMBL" id="CAXKWB010028705">
    <property type="protein sequence ID" value="CAL4134102.1"/>
    <property type="molecule type" value="Genomic_DNA"/>
</dbReference>
<keyword evidence="3 6" id="KW-0238">DNA-binding</keyword>
<dbReference type="GO" id="GO:0000981">
    <property type="term" value="F:DNA-binding transcription factor activity, RNA polymerase II-specific"/>
    <property type="evidence" value="ECO:0007669"/>
    <property type="project" value="TreeGrafter"/>
</dbReference>
<reference evidence="9 10" key="1">
    <citation type="submission" date="2024-05" db="EMBL/GenBank/DDBJ databases">
        <authorList>
            <person name="Wallberg A."/>
        </authorList>
    </citation>
    <scope>NUCLEOTIDE SEQUENCE [LARGE SCALE GENOMIC DNA]</scope>
</reference>
<dbReference type="SMART" id="SM00339">
    <property type="entry name" value="FH"/>
    <property type="match status" value="1"/>
</dbReference>
<dbReference type="PANTHER" id="PTHR11829">
    <property type="entry name" value="FORKHEAD BOX PROTEIN"/>
    <property type="match status" value="1"/>
</dbReference>
<evidence type="ECO:0000259" key="8">
    <source>
        <dbReference type="PROSITE" id="PS50039"/>
    </source>
</evidence>
<feature type="compositionally biased region" description="Low complexity" evidence="7">
    <location>
        <begin position="657"/>
        <end position="669"/>
    </location>
</feature>
<keyword evidence="5 6" id="KW-0539">Nucleus</keyword>
<evidence type="ECO:0000256" key="3">
    <source>
        <dbReference type="ARBA" id="ARBA00023125"/>
    </source>
</evidence>
<gene>
    <name evidence="9" type="ORF">MNOR_LOCUS27372</name>
</gene>
<keyword evidence="2" id="KW-0805">Transcription regulation</keyword>
<keyword evidence="10" id="KW-1185">Reference proteome</keyword>
<evidence type="ECO:0000256" key="1">
    <source>
        <dbReference type="ARBA" id="ARBA00004123"/>
    </source>
</evidence>
<dbReference type="AlphaFoldDB" id="A0AAV2RQA1"/>
<dbReference type="InterPro" id="IPR036390">
    <property type="entry name" value="WH_DNA-bd_sf"/>
</dbReference>
<feature type="compositionally biased region" description="Basic and acidic residues" evidence="7">
    <location>
        <begin position="150"/>
        <end position="165"/>
    </location>
</feature>
<feature type="domain" description="Fork-head" evidence="8">
    <location>
        <begin position="395"/>
        <end position="489"/>
    </location>
</feature>
<feature type="compositionally biased region" description="Basic and acidic residues" evidence="7">
    <location>
        <begin position="363"/>
        <end position="389"/>
    </location>
</feature>
<keyword evidence="4" id="KW-0804">Transcription</keyword>
<evidence type="ECO:0000313" key="9">
    <source>
        <dbReference type="EMBL" id="CAL4134102.1"/>
    </source>
</evidence>
<dbReference type="GO" id="GO:0005634">
    <property type="term" value="C:nucleus"/>
    <property type="evidence" value="ECO:0007669"/>
    <property type="project" value="UniProtKB-SubCell"/>
</dbReference>
<evidence type="ECO:0000256" key="5">
    <source>
        <dbReference type="ARBA" id="ARBA00023242"/>
    </source>
</evidence>
<feature type="region of interest" description="Disordered" evidence="7">
    <location>
        <begin position="598"/>
        <end position="684"/>
    </location>
</feature>
<feature type="region of interest" description="Disordered" evidence="7">
    <location>
        <begin position="224"/>
        <end position="245"/>
    </location>
</feature>
<dbReference type="Pfam" id="PF00250">
    <property type="entry name" value="Forkhead"/>
    <property type="match status" value="1"/>
</dbReference>
<feature type="DNA-binding region" description="Fork-head" evidence="6">
    <location>
        <begin position="395"/>
        <end position="489"/>
    </location>
</feature>
<dbReference type="InterPro" id="IPR030456">
    <property type="entry name" value="TF_fork_head_CS_2"/>
</dbReference>
<name>A0AAV2RQA1_MEGNR</name>
<dbReference type="GO" id="GO:0030154">
    <property type="term" value="P:cell differentiation"/>
    <property type="evidence" value="ECO:0007669"/>
    <property type="project" value="TreeGrafter"/>
</dbReference>
<evidence type="ECO:0000256" key="4">
    <source>
        <dbReference type="ARBA" id="ARBA00023163"/>
    </source>
</evidence>
<dbReference type="Gene3D" id="1.10.10.10">
    <property type="entry name" value="Winged helix-like DNA-binding domain superfamily/Winged helix DNA-binding domain"/>
    <property type="match status" value="1"/>
</dbReference>
<evidence type="ECO:0000256" key="2">
    <source>
        <dbReference type="ARBA" id="ARBA00023015"/>
    </source>
</evidence>
<sequence length="753" mass="83029">MSMSESEQGSVSLSAPQIGSPLDIAASGLAVPHQHPAVAAAALGASYRDHHHRMYGGTTAVQNMYDHRMLMDQRHSSFPDHSDTTKFLSADRSLFDKALTERQQMFERTSERGHVVERPYPERPYMDRSFLERLGLDRQGDRGTGLGHDGSNRGDAQQEHQQQRSVLERSLLERSMLERHVHAQAARALFERQHQQQQQQQQFQQQQYSTYLTATPLRTLSQQDMSETTLHSELSMDDRSQEGQVEQSMIVDDLATRSDRELSHSHTGSQQQQTEEKQDLQKEMSSSNRHLDEQQRPEGGRGGTAQDDDQHRSIVDDGGGDIGTSLHIRTTSFLTEDSRHRNSDEDDEVARMTRPIDGNLSGENRESSPHPDSQTEDKDKSDVDGEGDKSGGLVKPPYSYIALITMSILQAPKKRVTLSEICEFIMSRFPYYKAKFPAWQNSIRHNLSLNDCFVKVPREPGNPGKGNYWTLDPGAIDMFDNGSFLRRRKRYKRTPSFDFFSDPHVFSLFASGMMDPFQQQQLQQAATLLGPHHPSLLQRPPLHPSLLGPHTPYGGYLSPLQLGLPHLDLSRQLARPIIPIQGGNSPLLHPTPVKPLPLPAGLLPHSLHPPSIKPSTPQPPPSPPSPSTLTQPVQPRTHRPFTIDSLIGRDGDSGGESPRSVSPPLSSPTGLPPSPLHHAFSSRSQMSPYSLPTMGTTVASSVSAATSAVTGATVPGLGGGGPPPSGVPLMGYGDAATDHRPFLHAALLHSMAQ</sequence>
<protein>
    <recommendedName>
        <fullName evidence="8">Fork-head domain-containing protein</fullName>
    </recommendedName>
</protein>
<dbReference type="PROSITE" id="PS00658">
    <property type="entry name" value="FORK_HEAD_2"/>
    <property type="match status" value="1"/>
</dbReference>
<dbReference type="InterPro" id="IPR001766">
    <property type="entry name" value="Fork_head_dom"/>
</dbReference>
<feature type="compositionally biased region" description="Basic and acidic residues" evidence="7">
    <location>
        <begin position="289"/>
        <end position="299"/>
    </location>
</feature>
<feature type="compositionally biased region" description="Pro residues" evidence="7">
    <location>
        <begin position="616"/>
        <end position="626"/>
    </location>
</feature>
<dbReference type="InterPro" id="IPR036388">
    <property type="entry name" value="WH-like_DNA-bd_sf"/>
</dbReference>
<feature type="region of interest" description="Disordered" evidence="7">
    <location>
        <begin position="258"/>
        <end position="392"/>
    </location>
</feature>
<dbReference type="SUPFAM" id="SSF46785">
    <property type="entry name" value="Winged helix' DNA-binding domain"/>
    <property type="match status" value="1"/>
</dbReference>
<comment type="caution">
    <text evidence="9">The sequence shown here is derived from an EMBL/GenBank/DDBJ whole genome shotgun (WGS) entry which is preliminary data.</text>
</comment>
<accession>A0AAV2RQA1</accession>
<evidence type="ECO:0000256" key="6">
    <source>
        <dbReference type="PROSITE-ProRule" id="PRU00089"/>
    </source>
</evidence>
<dbReference type="GO" id="GO:0000978">
    <property type="term" value="F:RNA polymerase II cis-regulatory region sequence-specific DNA binding"/>
    <property type="evidence" value="ECO:0007669"/>
    <property type="project" value="TreeGrafter"/>
</dbReference>
<dbReference type="GO" id="GO:0009653">
    <property type="term" value="P:anatomical structure morphogenesis"/>
    <property type="evidence" value="ECO:0007669"/>
    <property type="project" value="TreeGrafter"/>
</dbReference>